<dbReference type="InterPro" id="IPR024230">
    <property type="entry name" value="GspL_cyto_dom"/>
</dbReference>
<evidence type="ECO:0000256" key="6">
    <source>
        <dbReference type="ARBA" id="ARBA00022692"/>
    </source>
</evidence>
<dbReference type="Gene3D" id="3.30.420.380">
    <property type="match status" value="1"/>
</dbReference>
<accession>A0A494RC52</accession>
<evidence type="ECO:0000256" key="7">
    <source>
        <dbReference type="ARBA" id="ARBA00022927"/>
    </source>
</evidence>
<evidence type="ECO:0008006" key="14">
    <source>
        <dbReference type="Google" id="ProtNLM"/>
    </source>
</evidence>
<dbReference type="Proteomes" id="UP000276984">
    <property type="component" value="Chromosome"/>
</dbReference>
<gene>
    <name evidence="12" type="ORF">D8I30_00780</name>
</gene>
<keyword evidence="8" id="KW-1133">Transmembrane helix</keyword>
<dbReference type="GO" id="GO:0015627">
    <property type="term" value="C:type II protein secretion system complex"/>
    <property type="evidence" value="ECO:0007669"/>
    <property type="project" value="InterPro"/>
</dbReference>
<organism evidence="12 13">
    <name type="scientific">Brevundimonas naejangsanensis</name>
    <dbReference type="NCBI Taxonomy" id="588932"/>
    <lineage>
        <taxon>Bacteria</taxon>
        <taxon>Pseudomonadati</taxon>
        <taxon>Pseudomonadota</taxon>
        <taxon>Alphaproteobacteria</taxon>
        <taxon>Caulobacterales</taxon>
        <taxon>Caulobacteraceae</taxon>
        <taxon>Brevundimonas</taxon>
    </lineage>
</organism>
<evidence type="ECO:0000259" key="11">
    <source>
        <dbReference type="Pfam" id="PF12693"/>
    </source>
</evidence>
<dbReference type="InterPro" id="IPR007812">
    <property type="entry name" value="T2SS_protein-GspL"/>
</dbReference>
<comment type="similarity">
    <text evidence="2">Belongs to the GSP L family.</text>
</comment>
<evidence type="ECO:0000313" key="12">
    <source>
        <dbReference type="EMBL" id="AYG93878.1"/>
    </source>
</evidence>
<feature type="domain" description="GspL periplasmic" evidence="11">
    <location>
        <begin position="242"/>
        <end position="387"/>
    </location>
</feature>
<evidence type="ECO:0000256" key="9">
    <source>
        <dbReference type="ARBA" id="ARBA00023136"/>
    </source>
</evidence>
<dbReference type="SUPFAM" id="SSF53067">
    <property type="entry name" value="Actin-like ATPase domain"/>
    <property type="match status" value="1"/>
</dbReference>
<dbReference type="NCBIfam" id="TIGR01709">
    <property type="entry name" value="typeII_sec_gspL"/>
    <property type="match status" value="1"/>
</dbReference>
<evidence type="ECO:0000313" key="13">
    <source>
        <dbReference type="Proteomes" id="UP000276984"/>
    </source>
</evidence>
<dbReference type="InterPro" id="IPR043129">
    <property type="entry name" value="ATPase_NBD"/>
</dbReference>
<dbReference type="Pfam" id="PF12693">
    <property type="entry name" value="GspL_C"/>
    <property type="match status" value="1"/>
</dbReference>
<evidence type="ECO:0000256" key="1">
    <source>
        <dbReference type="ARBA" id="ARBA00004377"/>
    </source>
</evidence>
<evidence type="ECO:0000256" key="4">
    <source>
        <dbReference type="ARBA" id="ARBA00022475"/>
    </source>
</evidence>
<feature type="domain" description="GspL cytoplasmic actin-ATPase-like" evidence="10">
    <location>
        <begin position="72"/>
        <end position="183"/>
    </location>
</feature>
<evidence type="ECO:0000256" key="3">
    <source>
        <dbReference type="ARBA" id="ARBA00022448"/>
    </source>
</evidence>
<dbReference type="GO" id="GO:0005886">
    <property type="term" value="C:plasma membrane"/>
    <property type="evidence" value="ECO:0007669"/>
    <property type="project" value="UniProtKB-SubCell"/>
</dbReference>
<protein>
    <recommendedName>
        <fullName evidence="14">GspL cytoplasmic actin-ATPase-like domain-containing protein</fullName>
    </recommendedName>
</protein>
<dbReference type="EMBL" id="CP032707">
    <property type="protein sequence ID" value="AYG93878.1"/>
    <property type="molecule type" value="Genomic_DNA"/>
</dbReference>
<keyword evidence="13" id="KW-1185">Reference proteome</keyword>
<dbReference type="AlphaFoldDB" id="A0A494RC52"/>
<proteinExistence type="inferred from homology"/>
<dbReference type="Pfam" id="PF05134">
    <property type="entry name" value="T2SSL"/>
    <property type="match status" value="1"/>
</dbReference>
<keyword evidence="7" id="KW-0653">Protein transport</keyword>
<dbReference type="InterPro" id="IPR025691">
    <property type="entry name" value="GspL_pp_dom"/>
</dbReference>
<dbReference type="OrthoDB" id="7207161at2"/>
<keyword evidence="4" id="KW-1003">Cell membrane</keyword>
<evidence type="ECO:0000259" key="10">
    <source>
        <dbReference type="Pfam" id="PF05134"/>
    </source>
</evidence>
<keyword evidence="3" id="KW-0813">Transport</keyword>
<name>A0A494RC52_9CAUL</name>
<keyword evidence="5" id="KW-0997">Cell inner membrane</keyword>
<evidence type="ECO:0000256" key="2">
    <source>
        <dbReference type="ARBA" id="ARBA00005318"/>
    </source>
</evidence>
<comment type="subcellular location">
    <subcellularLocation>
        <location evidence="1">Cell inner membrane</location>
        <topology evidence="1">Single-pass membrane protein</topology>
    </subcellularLocation>
</comment>
<dbReference type="GO" id="GO:0015628">
    <property type="term" value="P:protein secretion by the type II secretion system"/>
    <property type="evidence" value="ECO:0007669"/>
    <property type="project" value="InterPro"/>
</dbReference>
<evidence type="ECO:0000256" key="5">
    <source>
        <dbReference type="ARBA" id="ARBA00022519"/>
    </source>
</evidence>
<dbReference type="GO" id="GO:0009276">
    <property type="term" value="C:Gram-negative-bacterium-type cell wall"/>
    <property type="evidence" value="ECO:0007669"/>
    <property type="project" value="InterPro"/>
</dbReference>
<keyword evidence="6" id="KW-0812">Transmembrane</keyword>
<evidence type="ECO:0000256" key="8">
    <source>
        <dbReference type="ARBA" id="ARBA00022989"/>
    </source>
</evidence>
<sequence>MSRPTAWRALSSVAGRLKNEHGRMSHARILFIPTNATLPARFLLVDREGRVVGRGELDPHQAETPPSMRTIAVAPGADVMTRWLELPPGNMAQARAAARWALRDQAAGEVEGLDVALGAAPADGGPRLTAAVSATLLQAWLRWMETFDIGPEAVVPDNLCLPAPQEAETLTAARVGADVALRGSTFAATVQPDLAEPVAAGRALVWLEGAALDAALAAGALAAPVDLLQVHDRRERGQAAKGWRLAAGLAAALLISPLILMAAEGLRDRAAADRAEAGARAGAVKLYPELATAADAASEALRRLDAGAPPGGTARALAAVFAAVERVPGAELDDATLGGEGLRVTLAHPAFNDLDAVRSDLAEAGLAVVDETSAEEEGRMVSTLTIGGAR</sequence>
<reference evidence="12 13" key="1">
    <citation type="submission" date="2018-10" db="EMBL/GenBank/DDBJ databases">
        <title>Complete genome sequence of Brevundimonas naejangsanensis BRV3.</title>
        <authorList>
            <person name="Berrios L."/>
            <person name="Ely B."/>
        </authorList>
    </citation>
    <scope>NUCLEOTIDE SEQUENCE [LARGE SCALE GENOMIC DNA]</scope>
    <source>
        <strain evidence="12 13">BRV3</strain>
    </source>
</reference>
<keyword evidence="9" id="KW-0472">Membrane</keyword>